<keyword evidence="1" id="KW-0812">Transmembrane</keyword>
<evidence type="ECO:0000256" key="1">
    <source>
        <dbReference type="SAM" id="Phobius"/>
    </source>
</evidence>
<dbReference type="Proteomes" id="UP000297729">
    <property type="component" value="Unassembled WGS sequence"/>
</dbReference>
<sequence length="214" mass="22818">MEMPTMNNHDALIEQLSRTAQPVQRTRPAWLRAAGWMLLALPCGFLASLLLPRGNADWSHPGALWAGLWILVSFCLGALAIGTAFTVSIAGSRGAHWRWLTALCVAWLLIGVIDVLDSTDPVGQLGDGQYCYTFMLVAGLPMIAIALAALRRTRSIRPAGSLATAGLGIAAMAQILLGFCHPVAGELIDLMMHLAAALTLVAITVLAGRRWIAL</sequence>
<organism evidence="2 3">
    <name type="scientific">Duganella callida</name>
    <dbReference type="NCBI Taxonomy" id="2561932"/>
    <lineage>
        <taxon>Bacteria</taxon>
        <taxon>Pseudomonadati</taxon>
        <taxon>Pseudomonadota</taxon>
        <taxon>Betaproteobacteria</taxon>
        <taxon>Burkholderiales</taxon>
        <taxon>Oxalobacteraceae</taxon>
        <taxon>Telluria group</taxon>
        <taxon>Duganella</taxon>
    </lineage>
</organism>
<feature type="transmembrane region" description="Helical" evidence="1">
    <location>
        <begin position="63"/>
        <end position="87"/>
    </location>
</feature>
<dbReference type="OrthoDB" id="7504729at2"/>
<feature type="transmembrane region" description="Helical" evidence="1">
    <location>
        <begin position="132"/>
        <end position="150"/>
    </location>
</feature>
<gene>
    <name evidence="2" type="ORF">E4L98_04725</name>
</gene>
<keyword evidence="3" id="KW-1185">Reference proteome</keyword>
<keyword evidence="1" id="KW-1133">Transmembrane helix</keyword>
<feature type="transmembrane region" description="Helical" evidence="1">
    <location>
        <begin position="162"/>
        <end position="184"/>
    </location>
</feature>
<protein>
    <submittedName>
        <fullName evidence="2">DUF1109 domain-containing protein</fullName>
    </submittedName>
</protein>
<dbReference type="AlphaFoldDB" id="A0A4Y9SRG0"/>
<keyword evidence="1" id="KW-0472">Membrane</keyword>
<proteinExistence type="predicted"/>
<evidence type="ECO:0000313" key="3">
    <source>
        <dbReference type="Proteomes" id="UP000297729"/>
    </source>
</evidence>
<evidence type="ECO:0000313" key="2">
    <source>
        <dbReference type="EMBL" id="TFW29055.1"/>
    </source>
</evidence>
<reference evidence="2 3" key="1">
    <citation type="submission" date="2019-03" db="EMBL/GenBank/DDBJ databases">
        <title>Draft Genome Sequence of Duganella callidus sp. nov., a Novel Duganella Species Isolated from Cultivated Soil.</title>
        <authorList>
            <person name="Raths R."/>
            <person name="Peta V."/>
            <person name="Bucking H."/>
        </authorList>
    </citation>
    <scope>NUCLEOTIDE SEQUENCE [LARGE SCALE GENOMIC DNA]</scope>
    <source>
        <strain evidence="2 3">DN04</strain>
    </source>
</reference>
<accession>A0A4Y9SRG0</accession>
<name>A0A4Y9SRG0_9BURK</name>
<dbReference type="Pfam" id="PF06532">
    <property type="entry name" value="NrsF"/>
    <property type="match status" value="1"/>
</dbReference>
<feature type="transmembrane region" description="Helical" evidence="1">
    <location>
        <begin position="190"/>
        <end position="208"/>
    </location>
</feature>
<comment type="caution">
    <text evidence="2">The sequence shown here is derived from an EMBL/GenBank/DDBJ whole genome shotgun (WGS) entry which is preliminary data.</text>
</comment>
<feature type="transmembrane region" description="Helical" evidence="1">
    <location>
        <begin position="99"/>
        <end position="116"/>
    </location>
</feature>
<dbReference type="InterPro" id="IPR009495">
    <property type="entry name" value="NrsF"/>
</dbReference>
<feature type="transmembrane region" description="Helical" evidence="1">
    <location>
        <begin position="29"/>
        <end position="51"/>
    </location>
</feature>
<dbReference type="EMBL" id="SPVG01000042">
    <property type="protein sequence ID" value="TFW29055.1"/>
    <property type="molecule type" value="Genomic_DNA"/>
</dbReference>